<dbReference type="Proteomes" id="UP000315889">
    <property type="component" value="Unassembled WGS sequence"/>
</dbReference>
<evidence type="ECO:0008006" key="3">
    <source>
        <dbReference type="Google" id="ProtNLM"/>
    </source>
</evidence>
<organism evidence="1 2">
    <name type="scientific">SAR92 clade bacterium</name>
    <dbReference type="NCBI Taxonomy" id="2315479"/>
    <lineage>
        <taxon>Bacteria</taxon>
        <taxon>Pseudomonadati</taxon>
        <taxon>Pseudomonadota</taxon>
        <taxon>Gammaproteobacteria</taxon>
        <taxon>Cellvibrionales</taxon>
        <taxon>Porticoccaceae</taxon>
        <taxon>SAR92 clade</taxon>
    </lineage>
</organism>
<name>A0A520MGD6_9GAMM</name>
<dbReference type="PROSITE" id="PS51450">
    <property type="entry name" value="LRR"/>
    <property type="match status" value="1"/>
</dbReference>
<gene>
    <name evidence="1" type="ORF">EVB03_05065</name>
</gene>
<dbReference type="InterPro" id="IPR001611">
    <property type="entry name" value="Leu-rich_rpt"/>
</dbReference>
<protein>
    <recommendedName>
        <fullName evidence="3">Leucine-rich repeat domain-containing protein</fullName>
    </recommendedName>
</protein>
<dbReference type="EMBL" id="SHBP01000005">
    <property type="protein sequence ID" value="RZO20288.1"/>
    <property type="molecule type" value="Genomic_DNA"/>
</dbReference>
<dbReference type="SUPFAM" id="SSF52075">
    <property type="entry name" value="Outer arm dynein light chain 1"/>
    <property type="match status" value="1"/>
</dbReference>
<evidence type="ECO:0000313" key="2">
    <source>
        <dbReference type="Proteomes" id="UP000315889"/>
    </source>
</evidence>
<sequence>MQRFSFVFPLLLMLTACANYVVTFNNVMISEPKPLYQPLDIFDENLRTCVSETIRFQSVMGAGDLERLSCSYAGITSLAGIQQFTQLTHIKLDHNNLIGIEPLLSLENLRLVDITGNSEVACREIAELKKLIGKDLLISDTCSRQ</sequence>
<evidence type="ECO:0000313" key="1">
    <source>
        <dbReference type="EMBL" id="RZO20288.1"/>
    </source>
</evidence>
<dbReference type="PROSITE" id="PS51257">
    <property type="entry name" value="PROKAR_LIPOPROTEIN"/>
    <property type="match status" value="1"/>
</dbReference>
<comment type="caution">
    <text evidence="1">The sequence shown here is derived from an EMBL/GenBank/DDBJ whole genome shotgun (WGS) entry which is preliminary data.</text>
</comment>
<proteinExistence type="predicted"/>
<dbReference type="AlphaFoldDB" id="A0A520MGD6"/>
<reference evidence="1 2" key="1">
    <citation type="submission" date="2019-02" db="EMBL/GenBank/DDBJ databases">
        <title>Prokaryotic population dynamics and viral predation in marine succession experiment using metagenomics: the confinement effect.</title>
        <authorList>
            <person name="Haro-Moreno J.M."/>
            <person name="Rodriguez-Valera F."/>
            <person name="Lopez-Perez M."/>
        </authorList>
    </citation>
    <scope>NUCLEOTIDE SEQUENCE [LARGE SCALE GENOMIC DNA]</scope>
    <source>
        <strain evidence="1">MED-G170</strain>
    </source>
</reference>
<accession>A0A520MGD6</accession>
<dbReference type="InterPro" id="IPR032675">
    <property type="entry name" value="LRR_dom_sf"/>
</dbReference>
<dbReference type="Gene3D" id="3.80.10.10">
    <property type="entry name" value="Ribonuclease Inhibitor"/>
    <property type="match status" value="1"/>
</dbReference>